<gene>
    <name evidence="2" type="ORF">RRG08_017042</name>
</gene>
<accession>A0AAE0YIA0</accession>
<dbReference type="EMBL" id="JAWDGP010006131">
    <property type="protein sequence ID" value="KAK3746589.1"/>
    <property type="molecule type" value="Genomic_DNA"/>
</dbReference>
<dbReference type="Pfam" id="PF13843">
    <property type="entry name" value="DDE_Tnp_1_7"/>
    <property type="match status" value="1"/>
</dbReference>
<name>A0AAE0YIA0_9GAST</name>
<evidence type="ECO:0000259" key="1">
    <source>
        <dbReference type="Pfam" id="PF13843"/>
    </source>
</evidence>
<organism evidence="2 3">
    <name type="scientific">Elysia crispata</name>
    <name type="common">lettuce slug</name>
    <dbReference type="NCBI Taxonomy" id="231223"/>
    <lineage>
        <taxon>Eukaryota</taxon>
        <taxon>Metazoa</taxon>
        <taxon>Spiralia</taxon>
        <taxon>Lophotrochozoa</taxon>
        <taxon>Mollusca</taxon>
        <taxon>Gastropoda</taxon>
        <taxon>Heterobranchia</taxon>
        <taxon>Euthyneura</taxon>
        <taxon>Panpulmonata</taxon>
        <taxon>Sacoglossa</taxon>
        <taxon>Placobranchoidea</taxon>
        <taxon>Plakobranchidae</taxon>
        <taxon>Elysia</taxon>
    </lineage>
</organism>
<dbReference type="AlphaFoldDB" id="A0AAE0YIA0"/>
<comment type="caution">
    <text evidence="2">The sequence shown here is derived from an EMBL/GenBank/DDBJ whole genome shotgun (WGS) entry which is preliminary data.</text>
</comment>
<evidence type="ECO:0000313" key="3">
    <source>
        <dbReference type="Proteomes" id="UP001283361"/>
    </source>
</evidence>
<keyword evidence="3" id="KW-1185">Reference proteome</keyword>
<dbReference type="Proteomes" id="UP001283361">
    <property type="component" value="Unassembled WGS sequence"/>
</dbReference>
<reference evidence="2" key="1">
    <citation type="journal article" date="2023" name="G3 (Bethesda)">
        <title>A reference genome for the long-term kleptoplast-retaining sea slug Elysia crispata morphotype clarki.</title>
        <authorList>
            <person name="Eastman K.E."/>
            <person name="Pendleton A.L."/>
            <person name="Shaikh M.A."/>
            <person name="Suttiyut T."/>
            <person name="Ogas R."/>
            <person name="Tomko P."/>
            <person name="Gavelis G."/>
            <person name="Widhalm J.R."/>
            <person name="Wisecaver J.H."/>
        </authorList>
    </citation>
    <scope>NUCLEOTIDE SEQUENCE</scope>
    <source>
        <strain evidence="2">ECLA1</strain>
    </source>
</reference>
<dbReference type="InterPro" id="IPR029526">
    <property type="entry name" value="PGBD"/>
</dbReference>
<dbReference type="PANTHER" id="PTHR46599:SF3">
    <property type="entry name" value="PIGGYBAC TRANSPOSABLE ELEMENT-DERIVED PROTEIN 4"/>
    <property type="match status" value="1"/>
</dbReference>
<feature type="non-terminal residue" evidence="2">
    <location>
        <position position="101"/>
    </location>
</feature>
<dbReference type="PANTHER" id="PTHR46599">
    <property type="entry name" value="PIGGYBAC TRANSPOSABLE ELEMENT-DERIVED PROTEIN 4"/>
    <property type="match status" value="1"/>
</dbReference>
<feature type="domain" description="PiggyBac transposable element-derived protein" evidence="1">
    <location>
        <begin position="2"/>
        <end position="74"/>
    </location>
</feature>
<sequence length="101" mass="11806">MLLTTAHSCKPKQTTKRVRGADEVVQKQEIVLEYNTYMKGVDQMDQYLAFCSFNSKTLKWWKRAATHLLHLARVQAHIIYRKNNVGNRNTMSVMEFTLCLI</sequence>
<evidence type="ECO:0000313" key="2">
    <source>
        <dbReference type="EMBL" id="KAK3746589.1"/>
    </source>
</evidence>
<protein>
    <recommendedName>
        <fullName evidence="1">PiggyBac transposable element-derived protein domain-containing protein</fullName>
    </recommendedName>
</protein>
<proteinExistence type="predicted"/>